<dbReference type="Proteomes" id="UP000017842">
    <property type="component" value="Unassembled WGS sequence"/>
</dbReference>
<proteinExistence type="predicted"/>
<keyword evidence="2" id="KW-1185">Reference proteome</keyword>
<dbReference type="AlphaFoldDB" id="V5C3B1"/>
<protein>
    <submittedName>
        <fullName evidence="1">Uncharacterized protein</fullName>
    </submittedName>
</protein>
<evidence type="ECO:0000313" key="2">
    <source>
        <dbReference type="Proteomes" id="UP000017842"/>
    </source>
</evidence>
<gene>
    <name evidence="1" type="ORF">MGMO_111c00280</name>
</gene>
<comment type="caution">
    <text evidence="1">The sequence shown here is derived from an EMBL/GenBank/DDBJ whole genome shotgun (WGS) entry which is preliminary data.</text>
</comment>
<name>V5C3B1_9GAMM</name>
<sequence>MESISFFMSFFSPETITWLKENAVDLIGHALTIFGFVVALIILGRQHKSTLLLQRDNSREELKLKIHELLVQKIRTISSANSKAKMYAFMIPFNIENYQVQVERGMWPSPIKERAPDFSRLHFEANYPLSELIEEFEAWAIVLPGIEVFQVALNSANHNAQNAFQSLFNVLCNVLPLDPPPEAPSDIPRPVIQPALSSEELLQLKGFVDRYTESLDEIACYLHDLIIESQNNLLSGLFERRVPPRNPIDPIYKVISTEPTKAKQLLHYFENESLWGKAKKLSEAEVHSKLEKP</sequence>
<organism evidence="1 2">
    <name type="scientific">Methyloglobulus morosus KoM1</name>
    <dbReference type="NCBI Taxonomy" id="1116472"/>
    <lineage>
        <taxon>Bacteria</taxon>
        <taxon>Pseudomonadati</taxon>
        <taxon>Pseudomonadota</taxon>
        <taxon>Gammaproteobacteria</taxon>
        <taxon>Methylococcales</taxon>
        <taxon>Methylococcaceae</taxon>
        <taxon>Methyloglobulus</taxon>
    </lineage>
</organism>
<evidence type="ECO:0000313" key="1">
    <source>
        <dbReference type="EMBL" id="ESS71308.1"/>
    </source>
</evidence>
<dbReference type="EMBL" id="AYLO01000105">
    <property type="protein sequence ID" value="ESS71308.1"/>
    <property type="molecule type" value="Genomic_DNA"/>
</dbReference>
<reference evidence="1 2" key="1">
    <citation type="journal article" date="2013" name="Genome Announc.">
        <title>Draft Genome Sequence of the Methanotrophic Gammaproteobacterium Methyloglobulus morosus DSM 22980 Strain KoM1.</title>
        <authorList>
            <person name="Poehlein A."/>
            <person name="Deutzmann J.S."/>
            <person name="Daniel R."/>
            <person name="Simeonova D.D."/>
        </authorList>
    </citation>
    <scope>NUCLEOTIDE SEQUENCE [LARGE SCALE GENOMIC DNA]</scope>
    <source>
        <strain evidence="1 2">KoM1</strain>
    </source>
</reference>
<accession>V5C3B1</accession>